<dbReference type="PANTHER" id="PTHR38794">
    <property type="entry name" value="INTEGRAL MEMBRANE PROTEIN"/>
    <property type="match status" value="1"/>
</dbReference>
<reference evidence="4" key="1">
    <citation type="journal article" date="2020" name="Stud. Mycol.">
        <title>101 Dothideomycetes genomes: a test case for predicting lifestyles and emergence of pathogens.</title>
        <authorList>
            <person name="Haridas S."/>
            <person name="Albert R."/>
            <person name="Binder M."/>
            <person name="Bloem J."/>
            <person name="Labutti K."/>
            <person name="Salamov A."/>
            <person name="Andreopoulos B."/>
            <person name="Baker S."/>
            <person name="Barry K."/>
            <person name="Bills G."/>
            <person name="Bluhm B."/>
            <person name="Cannon C."/>
            <person name="Castanera R."/>
            <person name="Culley D."/>
            <person name="Daum C."/>
            <person name="Ezra D."/>
            <person name="Gonzalez J."/>
            <person name="Henrissat B."/>
            <person name="Kuo A."/>
            <person name="Liang C."/>
            <person name="Lipzen A."/>
            <person name="Lutzoni F."/>
            <person name="Magnuson J."/>
            <person name="Mondo S."/>
            <person name="Nolan M."/>
            <person name="Ohm R."/>
            <person name="Pangilinan J."/>
            <person name="Park H.-J."/>
            <person name="Ramirez L."/>
            <person name="Alfaro M."/>
            <person name="Sun H."/>
            <person name="Tritt A."/>
            <person name="Yoshinaga Y."/>
            <person name="Zwiers L.-H."/>
            <person name="Turgeon B."/>
            <person name="Goodwin S."/>
            <person name="Spatafora J."/>
            <person name="Crous P."/>
            <person name="Grigoriev I."/>
        </authorList>
    </citation>
    <scope>NUCLEOTIDE SEQUENCE</scope>
    <source>
        <strain evidence="4">CBS 115976</strain>
    </source>
</reference>
<feature type="region of interest" description="Disordered" evidence="1">
    <location>
        <begin position="281"/>
        <end position="335"/>
    </location>
</feature>
<feature type="transmembrane region" description="Helical" evidence="2">
    <location>
        <begin position="196"/>
        <end position="217"/>
    </location>
</feature>
<evidence type="ECO:0000256" key="1">
    <source>
        <dbReference type="SAM" id="MobiDB-lite"/>
    </source>
</evidence>
<dbReference type="PANTHER" id="PTHR38794:SF3">
    <property type="entry name" value="INTEGRAL MEMBRANE PROTEIN"/>
    <property type="match status" value="1"/>
</dbReference>
<feature type="transmembrane region" description="Helical" evidence="2">
    <location>
        <begin position="53"/>
        <end position="73"/>
    </location>
</feature>
<proteinExistence type="predicted"/>
<accession>A0A6A6UJ67</accession>
<organism evidence="4 5">
    <name type="scientific">Microthyrium microscopicum</name>
    <dbReference type="NCBI Taxonomy" id="703497"/>
    <lineage>
        <taxon>Eukaryota</taxon>
        <taxon>Fungi</taxon>
        <taxon>Dikarya</taxon>
        <taxon>Ascomycota</taxon>
        <taxon>Pezizomycotina</taxon>
        <taxon>Dothideomycetes</taxon>
        <taxon>Dothideomycetes incertae sedis</taxon>
        <taxon>Microthyriales</taxon>
        <taxon>Microthyriaceae</taxon>
        <taxon>Microthyrium</taxon>
    </lineage>
</organism>
<evidence type="ECO:0000259" key="3">
    <source>
        <dbReference type="Pfam" id="PF20684"/>
    </source>
</evidence>
<dbReference type="Proteomes" id="UP000799302">
    <property type="component" value="Unassembled WGS sequence"/>
</dbReference>
<dbReference type="InterPro" id="IPR049326">
    <property type="entry name" value="Rhodopsin_dom_fungi"/>
</dbReference>
<feature type="transmembrane region" description="Helical" evidence="2">
    <location>
        <begin position="85"/>
        <end position="108"/>
    </location>
</feature>
<dbReference type="OrthoDB" id="3918601at2759"/>
<evidence type="ECO:0000313" key="5">
    <source>
        <dbReference type="Proteomes" id="UP000799302"/>
    </source>
</evidence>
<gene>
    <name evidence="4" type="ORF">BT63DRAFT_452085</name>
</gene>
<feature type="domain" description="Rhodopsin" evidence="3">
    <location>
        <begin position="38"/>
        <end position="259"/>
    </location>
</feature>
<feature type="transmembrane region" description="Helical" evidence="2">
    <location>
        <begin position="160"/>
        <end position="184"/>
    </location>
</feature>
<feature type="transmembrane region" description="Helical" evidence="2">
    <location>
        <begin position="20"/>
        <end position="41"/>
    </location>
</feature>
<dbReference type="AlphaFoldDB" id="A0A6A6UJ67"/>
<protein>
    <recommendedName>
        <fullName evidence="3">Rhodopsin domain-containing protein</fullName>
    </recommendedName>
</protein>
<name>A0A6A6UJ67_9PEZI</name>
<keyword evidence="5" id="KW-1185">Reference proteome</keyword>
<sequence>MAGERPPLNSLTAENTGPTVIVVSYILVSISVVVTIIRFSLSVERKILFGLDDTAYVLANLWAIASSVLWHLAAKAGLGQHINDFEYAASFAEIVAMVFAKGAFMLLSDRIVPRDPKIKMFTFGAIGAWGIFSLFVIAFQCPLPEPWVFQPAQCPTHGNLFYAIISFNALTDVLLASMIIPVVWDLRMEIRDRTLVAILFGLRAIILAPALTELIMMPTFLGTSDQTRITVARAVLSQITTYVSVLSAAIPRTNQFLQRLHTDRSNALALPEFEIYNAGQMSEPKHEEAPQPPAQNNSAPSIGTADNSQSSRKKRSSLLAWANHNTRRSNRQEHK</sequence>
<dbReference type="EMBL" id="MU004232">
    <property type="protein sequence ID" value="KAF2671581.1"/>
    <property type="molecule type" value="Genomic_DNA"/>
</dbReference>
<feature type="transmembrane region" description="Helical" evidence="2">
    <location>
        <begin position="120"/>
        <end position="140"/>
    </location>
</feature>
<keyword evidence="2" id="KW-1133">Transmembrane helix</keyword>
<evidence type="ECO:0000256" key="2">
    <source>
        <dbReference type="SAM" id="Phobius"/>
    </source>
</evidence>
<evidence type="ECO:0000313" key="4">
    <source>
        <dbReference type="EMBL" id="KAF2671581.1"/>
    </source>
</evidence>
<keyword evidence="2" id="KW-0472">Membrane</keyword>
<dbReference type="Pfam" id="PF20684">
    <property type="entry name" value="Fung_rhodopsin"/>
    <property type="match status" value="1"/>
</dbReference>
<keyword evidence="2" id="KW-0812">Transmembrane</keyword>